<gene>
    <name evidence="1" type="ORF">DC430_00280</name>
</gene>
<dbReference type="RefSeq" id="WP_116493654.1">
    <property type="nucleotide sequence ID" value="NZ_QDFR01000001.1"/>
</dbReference>
<reference evidence="1 2" key="1">
    <citation type="submission" date="2018-04" db="EMBL/GenBank/DDBJ databases">
        <authorList>
            <person name="Hagen T."/>
        </authorList>
    </citation>
    <scope>NUCLEOTIDE SEQUENCE [LARGE SCALE GENOMIC DNA]</scope>
    <source>
        <strain evidence="1 2">TPD7009</strain>
    </source>
</reference>
<sequence>MSTTIAILVTDAEKDTVTTMLNELTPEYTVGFVRKVAALGATDWQTPASHWYTNAQDVPEEVVTAWQTAASNSADIIMFTAINADNAFQWAQSNLASQGLMFVPEQEI</sequence>
<comment type="caution">
    <text evidence="1">The sequence shown here is derived from an EMBL/GenBank/DDBJ whole genome shotgun (WGS) entry which is preliminary data.</text>
</comment>
<proteinExistence type="predicted"/>
<protein>
    <submittedName>
        <fullName evidence="1">Uncharacterized protein</fullName>
    </submittedName>
</protein>
<dbReference type="EMBL" id="QDFR01000001">
    <property type="protein sequence ID" value="PVE56286.1"/>
    <property type="molecule type" value="Genomic_DNA"/>
</dbReference>
<evidence type="ECO:0000313" key="2">
    <source>
        <dbReference type="Proteomes" id="UP000244335"/>
    </source>
</evidence>
<evidence type="ECO:0000313" key="1">
    <source>
        <dbReference type="EMBL" id="PVE56286.1"/>
    </source>
</evidence>
<organism evidence="1 2">
    <name type="scientific">Rhizobium rhizogenes</name>
    <name type="common">Agrobacterium rhizogenes</name>
    <dbReference type="NCBI Taxonomy" id="359"/>
    <lineage>
        <taxon>Bacteria</taxon>
        <taxon>Pseudomonadati</taxon>
        <taxon>Pseudomonadota</taxon>
        <taxon>Alphaproteobacteria</taxon>
        <taxon>Hyphomicrobiales</taxon>
        <taxon>Rhizobiaceae</taxon>
        <taxon>Rhizobium/Agrobacterium group</taxon>
        <taxon>Rhizobium</taxon>
    </lineage>
</organism>
<accession>A0AA92HA87</accession>
<dbReference type="Proteomes" id="UP000244335">
    <property type="component" value="Unassembled WGS sequence"/>
</dbReference>
<dbReference type="AlphaFoldDB" id="A0AA92HA87"/>
<name>A0AA92HA87_RHIRH</name>